<sequence length="90" mass="9810">MQNCVANKSFIGLEMINARFQKLPLELSPDVPPTRTRDFKTSRGGESGAPVGLGTDSKSQGRIMRSVIISPPSFRHPASRNVFIISPVVD</sequence>
<comment type="caution">
    <text evidence="2">The sequence shown here is derived from an EMBL/GenBank/DDBJ whole genome shotgun (WGS) entry which is preliminary data.</text>
</comment>
<proteinExistence type="predicted"/>
<name>A0AAP0BR18_9ASPA</name>
<dbReference type="EMBL" id="JBBWWQ010000004">
    <property type="protein sequence ID" value="KAK8948540.1"/>
    <property type="molecule type" value="Genomic_DNA"/>
</dbReference>
<accession>A0AAP0BR18</accession>
<reference evidence="2 3" key="1">
    <citation type="journal article" date="2022" name="Nat. Plants">
        <title>Genomes of leafy and leafless Platanthera orchids illuminate the evolution of mycoheterotrophy.</title>
        <authorList>
            <person name="Li M.H."/>
            <person name="Liu K.W."/>
            <person name="Li Z."/>
            <person name="Lu H.C."/>
            <person name="Ye Q.L."/>
            <person name="Zhang D."/>
            <person name="Wang J.Y."/>
            <person name="Li Y.F."/>
            <person name="Zhong Z.M."/>
            <person name="Liu X."/>
            <person name="Yu X."/>
            <person name="Liu D.K."/>
            <person name="Tu X.D."/>
            <person name="Liu B."/>
            <person name="Hao Y."/>
            <person name="Liao X.Y."/>
            <person name="Jiang Y.T."/>
            <person name="Sun W.H."/>
            <person name="Chen J."/>
            <person name="Chen Y.Q."/>
            <person name="Ai Y."/>
            <person name="Zhai J.W."/>
            <person name="Wu S.S."/>
            <person name="Zhou Z."/>
            <person name="Hsiao Y.Y."/>
            <person name="Wu W.L."/>
            <person name="Chen Y.Y."/>
            <person name="Lin Y.F."/>
            <person name="Hsu J.L."/>
            <person name="Li C.Y."/>
            <person name="Wang Z.W."/>
            <person name="Zhao X."/>
            <person name="Zhong W.Y."/>
            <person name="Ma X.K."/>
            <person name="Ma L."/>
            <person name="Huang J."/>
            <person name="Chen G.Z."/>
            <person name="Huang M.Z."/>
            <person name="Huang L."/>
            <person name="Peng D.H."/>
            <person name="Luo Y.B."/>
            <person name="Zou S.Q."/>
            <person name="Chen S.P."/>
            <person name="Lan S."/>
            <person name="Tsai W.C."/>
            <person name="Van de Peer Y."/>
            <person name="Liu Z.J."/>
        </authorList>
    </citation>
    <scope>NUCLEOTIDE SEQUENCE [LARGE SCALE GENOMIC DNA]</scope>
    <source>
        <strain evidence="2">Lor287</strain>
    </source>
</reference>
<feature type="region of interest" description="Disordered" evidence="1">
    <location>
        <begin position="26"/>
        <end position="59"/>
    </location>
</feature>
<evidence type="ECO:0000256" key="1">
    <source>
        <dbReference type="SAM" id="MobiDB-lite"/>
    </source>
</evidence>
<organism evidence="2 3">
    <name type="scientific">Platanthera zijinensis</name>
    <dbReference type="NCBI Taxonomy" id="2320716"/>
    <lineage>
        <taxon>Eukaryota</taxon>
        <taxon>Viridiplantae</taxon>
        <taxon>Streptophyta</taxon>
        <taxon>Embryophyta</taxon>
        <taxon>Tracheophyta</taxon>
        <taxon>Spermatophyta</taxon>
        <taxon>Magnoliopsida</taxon>
        <taxon>Liliopsida</taxon>
        <taxon>Asparagales</taxon>
        <taxon>Orchidaceae</taxon>
        <taxon>Orchidoideae</taxon>
        <taxon>Orchideae</taxon>
        <taxon>Orchidinae</taxon>
        <taxon>Platanthera</taxon>
    </lineage>
</organism>
<protein>
    <submittedName>
        <fullName evidence="2">Uncharacterized protein</fullName>
    </submittedName>
</protein>
<evidence type="ECO:0000313" key="2">
    <source>
        <dbReference type="EMBL" id="KAK8948540.1"/>
    </source>
</evidence>
<keyword evidence="3" id="KW-1185">Reference proteome</keyword>
<evidence type="ECO:0000313" key="3">
    <source>
        <dbReference type="Proteomes" id="UP001418222"/>
    </source>
</evidence>
<dbReference type="AlphaFoldDB" id="A0AAP0BR18"/>
<gene>
    <name evidence="2" type="ORF">KSP39_PZI006196</name>
</gene>
<dbReference type="Proteomes" id="UP001418222">
    <property type="component" value="Unassembled WGS sequence"/>
</dbReference>